<feature type="domain" description="ABC transmembrane type-1" evidence="9">
    <location>
        <begin position="21"/>
        <end position="302"/>
    </location>
</feature>
<dbReference type="SUPFAM" id="SSF52540">
    <property type="entry name" value="P-loop containing nucleoside triphosphate hydrolases"/>
    <property type="match status" value="1"/>
</dbReference>
<feature type="transmembrane region" description="Helical" evidence="7">
    <location>
        <begin position="20"/>
        <end position="49"/>
    </location>
</feature>
<dbReference type="PANTHER" id="PTHR24221">
    <property type="entry name" value="ATP-BINDING CASSETTE SUB-FAMILY B"/>
    <property type="match status" value="1"/>
</dbReference>
<dbReference type="InterPro" id="IPR011527">
    <property type="entry name" value="ABC1_TM_dom"/>
</dbReference>
<feature type="domain" description="ABC transporter" evidence="8">
    <location>
        <begin position="335"/>
        <end position="510"/>
    </location>
</feature>
<dbReference type="InterPro" id="IPR003593">
    <property type="entry name" value="AAA+_ATPase"/>
</dbReference>
<evidence type="ECO:0000256" key="2">
    <source>
        <dbReference type="ARBA" id="ARBA00022692"/>
    </source>
</evidence>
<dbReference type="KEGG" id="cef:CE1251"/>
<dbReference type="Gene3D" id="3.40.50.300">
    <property type="entry name" value="P-loop containing nucleotide triphosphate hydrolases"/>
    <property type="match status" value="2"/>
</dbReference>
<evidence type="ECO:0000259" key="9">
    <source>
        <dbReference type="PROSITE" id="PS50929"/>
    </source>
</evidence>
<dbReference type="EMBL" id="BA000035">
    <property type="protein sequence ID" value="BAC18061.1"/>
    <property type="molecule type" value="Genomic_DNA"/>
</dbReference>
<sequence>MSKPLDPRLVRLSAPTRRWIIIIAILTAAKSVATVVMGVLIGVTTAGAIEHGIEQTTLNTQALTALVLTVLIRGALAWAEARFAERAANEVVVDLRARTLTHLAHSDPRTVDQGRWRTLLGHGIEGLGPYLTGYLPALAATVIATPLMLAVVWYLDTGSMLIALVTLPLIPVFMWLVGTLTAGLTERRLADLSALSDQLLDLIAGLPTLRVFRRHRDMAREVDRLSHNHATSTLHVLKIAFLSSFVLEFLATLSVAIVAVTIGFRLLAGELSLVVGLTVLIIIPEVYAPIRQVGARFHDAQDGLAASGEILDLLSSTPADTPSRGEVGASTSIRVVFDQLTATGRDGDRPDRLSGVAEPGQLTVLWGPNGSGKTTALLAVLGIATEGVTGRAEALTPEGPVTGPALWEHCVYLPQRPVLDPTSIGDEAALSLGQRQLVAFNRALGRSPRLLLLDEPTAHLDAASARDLLVRVRGLCDAGATALIVSHDPLVADFADKIVEVDSRAAHPHA</sequence>
<dbReference type="Pfam" id="PF00664">
    <property type="entry name" value="ABC_membrane"/>
    <property type="match status" value="1"/>
</dbReference>
<evidence type="ECO:0000313" key="11">
    <source>
        <dbReference type="Proteomes" id="UP000001409"/>
    </source>
</evidence>
<dbReference type="eggNOG" id="COG4988">
    <property type="taxonomic scope" value="Bacteria"/>
</dbReference>
<evidence type="ECO:0000256" key="5">
    <source>
        <dbReference type="ARBA" id="ARBA00022989"/>
    </source>
</evidence>
<comment type="subcellular location">
    <subcellularLocation>
        <location evidence="1">Cell membrane</location>
        <topology evidence="1">Multi-pass membrane protein</topology>
    </subcellularLocation>
</comment>
<evidence type="ECO:0000256" key="3">
    <source>
        <dbReference type="ARBA" id="ARBA00022741"/>
    </source>
</evidence>
<dbReference type="InterPro" id="IPR027417">
    <property type="entry name" value="P-loop_NTPase"/>
</dbReference>
<dbReference type="InterPro" id="IPR003439">
    <property type="entry name" value="ABC_transporter-like_ATP-bd"/>
</dbReference>
<accession>Q8FQ82</accession>
<dbReference type="SUPFAM" id="SSF90123">
    <property type="entry name" value="ABC transporter transmembrane region"/>
    <property type="match status" value="1"/>
</dbReference>
<dbReference type="RefSeq" id="WP_011075366.1">
    <property type="nucleotide sequence ID" value="NC_004369.1"/>
</dbReference>
<name>Q8FQ82_COREF</name>
<keyword evidence="3" id="KW-0547">Nucleotide-binding</keyword>
<dbReference type="PROSITE" id="PS50893">
    <property type="entry name" value="ABC_TRANSPORTER_2"/>
    <property type="match status" value="1"/>
</dbReference>
<dbReference type="HOGENOM" id="CLU_000604_84_9_11"/>
<feature type="transmembrane region" description="Helical" evidence="7">
    <location>
        <begin position="161"/>
        <end position="184"/>
    </location>
</feature>
<keyword evidence="11" id="KW-1185">Reference proteome</keyword>
<dbReference type="Pfam" id="PF00005">
    <property type="entry name" value="ABC_tran"/>
    <property type="match status" value="1"/>
</dbReference>
<evidence type="ECO:0000256" key="6">
    <source>
        <dbReference type="ARBA" id="ARBA00023136"/>
    </source>
</evidence>
<dbReference type="InterPro" id="IPR036640">
    <property type="entry name" value="ABC1_TM_sf"/>
</dbReference>
<dbReference type="AlphaFoldDB" id="Q8FQ82"/>
<dbReference type="PANTHER" id="PTHR24221:SF590">
    <property type="entry name" value="COMPONENT LINKED WITH THE ASSEMBLY OF CYTOCHROME' TRANSPORT TRANSMEMBRANE ATP-BINDING PROTEIN ABC TRANSPORTER CYDD-RELATED"/>
    <property type="match status" value="1"/>
</dbReference>
<protein>
    <submittedName>
        <fullName evidence="10">Putative transport ATP-binding protein</fullName>
    </submittedName>
</protein>
<proteinExistence type="predicted"/>
<feature type="transmembrane region" description="Helical" evidence="7">
    <location>
        <begin position="239"/>
        <end position="260"/>
    </location>
</feature>
<dbReference type="CDD" id="cd00267">
    <property type="entry name" value="ABC_ATPase"/>
    <property type="match status" value="1"/>
</dbReference>
<dbReference type="InterPro" id="IPR039421">
    <property type="entry name" value="Type_1_exporter"/>
</dbReference>
<dbReference type="GO" id="GO:0005524">
    <property type="term" value="F:ATP binding"/>
    <property type="evidence" value="ECO:0007669"/>
    <property type="project" value="UniProtKB-KW"/>
</dbReference>
<dbReference type="GO" id="GO:0016887">
    <property type="term" value="F:ATP hydrolysis activity"/>
    <property type="evidence" value="ECO:0007669"/>
    <property type="project" value="InterPro"/>
</dbReference>
<dbReference type="SMART" id="SM00382">
    <property type="entry name" value="AAA"/>
    <property type="match status" value="1"/>
</dbReference>
<keyword evidence="2 7" id="KW-0812">Transmembrane</keyword>
<keyword evidence="5 7" id="KW-1133">Transmembrane helix</keyword>
<dbReference type="GO" id="GO:0140359">
    <property type="term" value="F:ABC-type transporter activity"/>
    <property type="evidence" value="ECO:0007669"/>
    <property type="project" value="InterPro"/>
</dbReference>
<dbReference type="Gene3D" id="1.20.1560.10">
    <property type="entry name" value="ABC transporter type 1, transmembrane domain"/>
    <property type="match status" value="1"/>
</dbReference>
<evidence type="ECO:0000256" key="1">
    <source>
        <dbReference type="ARBA" id="ARBA00004651"/>
    </source>
</evidence>
<feature type="transmembrane region" description="Helical" evidence="7">
    <location>
        <begin position="266"/>
        <end position="288"/>
    </location>
</feature>
<keyword evidence="6 7" id="KW-0472">Membrane</keyword>
<dbReference type="PROSITE" id="PS50929">
    <property type="entry name" value="ABC_TM1F"/>
    <property type="match status" value="1"/>
</dbReference>
<evidence type="ECO:0000313" key="10">
    <source>
        <dbReference type="EMBL" id="BAC18061.1"/>
    </source>
</evidence>
<dbReference type="CDD" id="cd18584">
    <property type="entry name" value="ABC_6TM_AarD_CydD"/>
    <property type="match status" value="1"/>
</dbReference>
<dbReference type="GO" id="GO:0005886">
    <property type="term" value="C:plasma membrane"/>
    <property type="evidence" value="ECO:0007669"/>
    <property type="project" value="UniProtKB-SubCell"/>
</dbReference>
<evidence type="ECO:0000256" key="4">
    <source>
        <dbReference type="ARBA" id="ARBA00022840"/>
    </source>
</evidence>
<evidence type="ECO:0000256" key="7">
    <source>
        <dbReference type="SAM" id="Phobius"/>
    </source>
</evidence>
<keyword evidence="4 10" id="KW-0067">ATP-binding</keyword>
<reference evidence="10 11" key="1">
    <citation type="journal article" date="2003" name="Genome Res.">
        <title>Comparative complete genome sequence analysis of the amino acid replacements responsible for the thermostability of Corynebacterium efficiens.</title>
        <authorList>
            <person name="Nishio Y."/>
            <person name="Nakamura Y."/>
            <person name="Kawarabayasi Y."/>
            <person name="Usuda Y."/>
            <person name="Kimura E."/>
            <person name="Sugimoto S."/>
            <person name="Matsui K."/>
            <person name="Yamagishi A."/>
            <person name="Kikuchi H."/>
            <person name="Ikeo K."/>
            <person name="Gojobori T."/>
        </authorList>
    </citation>
    <scope>NUCLEOTIDE SEQUENCE [LARGE SCALE GENOMIC DNA]</scope>
    <source>
        <strain evidence="11">DSM 44549 / YS-314 / AJ 12310 / JCM 11189 / NBRC 100395</strain>
    </source>
</reference>
<evidence type="ECO:0000259" key="8">
    <source>
        <dbReference type="PROSITE" id="PS50893"/>
    </source>
</evidence>
<dbReference type="STRING" id="196164.gene:10741659"/>
<feature type="transmembrane region" description="Helical" evidence="7">
    <location>
        <begin position="134"/>
        <end position="155"/>
    </location>
</feature>
<dbReference type="Proteomes" id="UP000001409">
    <property type="component" value="Chromosome"/>
</dbReference>
<organism evidence="10 11">
    <name type="scientific">Corynebacterium efficiens (strain DSM 44549 / YS-314 / AJ 12310 / JCM 11189 / NBRC 100395)</name>
    <dbReference type="NCBI Taxonomy" id="196164"/>
    <lineage>
        <taxon>Bacteria</taxon>
        <taxon>Bacillati</taxon>
        <taxon>Actinomycetota</taxon>
        <taxon>Actinomycetes</taxon>
        <taxon>Mycobacteriales</taxon>
        <taxon>Corynebacteriaceae</taxon>
        <taxon>Corynebacterium</taxon>
    </lineage>
</organism>